<evidence type="ECO:0000256" key="8">
    <source>
        <dbReference type="ARBA" id="ARBA00023136"/>
    </source>
</evidence>
<evidence type="ECO:0000256" key="5">
    <source>
        <dbReference type="ARBA" id="ARBA00022692"/>
    </source>
</evidence>
<dbReference type="KEGG" id="lgi:LOTGIDRAFT_140870"/>
<dbReference type="Pfam" id="PF02485">
    <property type="entry name" value="Branch"/>
    <property type="match status" value="1"/>
</dbReference>
<dbReference type="AlphaFoldDB" id="V4ASW2"/>
<keyword evidence="9" id="KW-0325">Glycoprotein</keyword>
<accession>V4ASW2</accession>
<proteinExistence type="inferred from homology"/>
<dbReference type="GeneID" id="20234367"/>
<dbReference type="GO" id="GO:0008375">
    <property type="term" value="F:acetylglucosaminyltransferase activity"/>
    <property type="evidence" value="ECO:0007669"/>
    <property type="project" value="TreeGrafter"/>
</dbReference>
<protein>
    <submittedName>
        <fullName evidence="11">Uncharacterized protein</fullName>
    </submittedName>
</protein>
<keyword evidence="6" id="KW-0735">Signal-anchor</keyword>
<dbReference type="OMA" id="PDPPHNA"/>
<evidence type="ECO:0000256" key="9">
    <source>
        <dbReference type="ARBA" id="ARBA00023180"/>
    </source>
</evidence>
<organism evidence="11 12">
    <name type="scientific">Lottia gigantea</name>
    <name type="common">Giant owl limpet</name>
    <dbReference type="NCBI Taxonomy" id="225164"/>
    <lineage>
        <taxon>Eukaryota</taxon>
        <taxon>Metazoa</taxon>
        <taxon>Spiralia</taxon>
        <taxon>Lophotrochozoa</taxon>
        <taxon>Mollusca</taxon>
        <taxon>Gastropoda</taxon>
        <taxon>Patellogastropoda</taxon>
        <taxon>Lottioidea</taxon>
        <taxon>Lottiidae</taxon>
        <taxon>Lottia</taxon>
    </lineage>
</organism>
<sequence>MPSIQNLNCSEFRKVYGYDDYSISEEEHNFPIAYNILFHTDFIQSEFLLRAIYRPQNYYCVHVDGFSPPSYHESVQNLADCFENVFIVSKTENVTYAGFSRLQADLNCMKDHLNQDKPWKYLLNIPGQQFPLKTNAEIVAILKNFKHLNNIAGVIDKVYQNRYKIKFIVVPHSGHPGRLRLSSDTGKKNPPPPHNVTVYKGSAYGIFSRQFVDYVINNKKARDLLKWCRDVYSPDEYYWATLNNNLQLQAPGSNSVGDEMKPFLAVYVSWTPSECYGRRYRAYCIFGIRDLPTLVKRPEMFANKLRIDYDALTLRCLGEWVYNKTLGLVPSGV</sequence>
<dbReference type="PANTHER" id="PTHR19297">
    <property type="entry name" value="GLYCOSYLTRANSFERASE 14 FAMILY MEMBER"/>
    <property type="match status" value="1"/>
</dbReference>
<keyword evidence="8" id="KW-0472">Membrane</keyword>
<evidence type="ECO:0000256" key="7">
    <source>
        <dbReference type="ARBA" id="ARBA00022989"/>
    </source>
</evidence>
<evidence type="ECO:0000256" key="6">
    <source>
        <dbReference type="ARBA" id="ARBA00022968"/>
    </source>
</evidence>
<name>V4ASW2_LOTGI</name>
<dbReference type="HOGENOM" id="CLU_032341_1_0_1"/>
<dbReference type="STRING" id="225164.V4ASW2"/>
<evidence type="ECO:0000256" key="10">
    <source>
        <dbReference type="ARBA" id="ARBA00038150"/>
    </source>
</evidence>
<evidence type="ECO:0000256" key="1">
    <source>
        <dbReference type="ARBA" id="ARBA00004606"/>
    </source>
</evidence>
<dbReference type="InterPro" id="IPR003406">
    <property type="entry name" value="Glyco_trans_14"/>
</dbReference>
<evidence type="ECO:0000313" key="12">
    <source>
        <dbReference type="Proteomes" id="UP000030746"/>
    </source>
</evidence>
<comment type="similarity">
    <text evidence="10">Belongs to the glycosyltransferase 14 family.</text>
</comment>
<dbReference type="GO" id="GO:0016020">
    <property type="term" value="C:membrane"/>
    <property type="evidence" value="ECO:0007669"/>
    <property type="project" value="UniProtKB-SubCell"/>
</dbReference>
<keyword evidence="12" id="KW-1185">Reference proteome</keyword>
<evidence type="ECO:0000313" key="11">
    <source>
        <dbReference type="EMBL" id="ESP00333.1"/>
    </source>
</evidence>
<dbReference type="OrthoDB" id="2019572at2759"/>
<reference evidence="11 12" key="1">
    <citation type="journal article" date="2013" name="Nature">
        <title>Insights into bilaterian evolution from three spiralian genomes.</title>
        <authorList>
            <person name="Simakov O."/>
            <person name="Marletaz F."/>
            <person name="Cho S.J."/>
            <person name="Edsinger-Gonzales E."/>
            <person name="Havlak P."/>
            <person name="Hellsten U."/>
            <person name="Kuo D.H."/>
            <person name="Larsson T."/>
            <person name="Lv J."/>
            <person name="Arendt D."/>
            <person name="Savage R."/>
            <person name="Osoegawa K."/>
            <person name="de Jong P."/>
            <person name="Grimwood J."/>
            <person name="Chapman J.A."/>
            <person name="Shapiro H."/>
            <person name="Aerts A."/>
            <person name="Otillar R.P."/>
            <person name="Terry A.Y."/>
            <person name="Boore J.L."/>
            <person name="Grigoriev I.V."/>
            <person name="Lindberg D.R."/>
            <person name="Seaver E.C."/>
            <person name="Weisblat D.A."/>
            <person name="Putnam N.H."/>
            <person name="Rokhsar D.S."/>
        </authorList>
    </citation>
    <scope>NUCLEOTIDE SEQUENCE [LARGE SCALE GENOMIC DNA]</scope>
</reference>
<dbReference type="EMBL" id="KB200750">
    <property type="protein sequence ID" value="ESP00333.1"/>
    <property type="molecule type" value="Genomic_DNA"/>
</dbReference>
<evidence type="ECO:0000256" key="2">
    <source>
        <dbReference type="ARBA" id="ARBA00004922"/>
    </source>
</evidence>
<dbReference type="PANTHER" id="PTHR19297:SF181">
    <property type="entry name" value="PROTEIN XYLOSYLTRANSFERASE"/>
    <property type="match status" value="1"/>
</dbReference>
<keyword evidence="3" id="KW-0328">Glycosyltransferase</keyword>
<keyword evidence="5" id="KW-0812">Transmembrane</keyword>
<comment type="subcellular location">
    <subcellularLocation>
        <location evidence="1">Membrane</location>
        <topology evidence="1">Single-pass type II membrane protein</topology>
    </subcellularLocation>
</comment>
<comment type="pathway">
    <text evidence="2">Protein modification; protein glycosylation.</text>
</comment>
<dbReference type="Proteomes" id="UP000030746">
    <property type="component" value="Unassembled WGS sequence"/>
</dbReference>
<gene>
    <name evidence="11" type="ORF">LOTGIDRAFT_140870</name>
</gene>
<dbReference type="RefSeq" id="XP_009048950.1">
    <property type="nucleotide sequence ID" value="XM_009050702.1"/>
</dbReference>
<evidence type="ECO:0000256" key="4">
    <source>
        <dbReference type="ARBA" id="ARBA00022679"/>
    </source>
</evidence>
<keyword evidence="4" id="KW-0808">Transferase</keyword>
<dbReference type="CTD" id="20234367"/>
<evidence type="ECO:0000256" key="3">
    <source>
        <dbReference type="ARBA" id="ARBA00022676"/>
    </source>
</evidence>
<keyword evidence="7" id="KW-1133">Transmembrane helix</keyword>